<evidence type="ECO:0000256" key="2">
    <source>
        <dbReference type="ARBA" id="ARBA00023121"/>
    </source>
</evidence>
<dbReference type="EMBL" id="CAXKWB010013277">
    <property type="protein sequence ID" value="CAL4107183.1"/>
    <property type="molecule type" value="Genomic_DNA"/>
</dbReference>
<accession>A0AAV2QYF9</accession>
<dbReference type="Pfam" id="PF00887">
    <property type="entry name" value="ACBP"/>
    <property type="match status" value="1"/>
</dbReference>
<evidence type="ECO:0000259" key="4">
    <source>
        <dbReference type="PROSITE" id="PS51228"/>
    </source>
</evidence>
<organism evidence="5 6">
    <name type="scientific">Meganyctiphanes norvegica</name>
    <name type="common">Northern krill</name>
    <name type="synonym">Thysanopoda norvegica</name>
    <dbReference type="NCBI Taxonomy" id="48144"/>
    <lineage>
        <taxon>Eukaryota</taxon>
        <taxon>Metazoa</taxon>
        <taxon>Ecdysozoa</taxon>
        <taxon>Arthropoda</taxon>
        <taxon>Crustacea</taxon>
        <taxon>Multicrustacea</taxon>
        <taxon>Malacostraca</taxon>
        <taxon>Eumalacostraca</taxon>
        <taxon>Eucarida</taxon>
        <taxon>Euphausiacea</taxon>
        <taxon>Euphausiidae</taxon>
        <taxon>Meganyctiphanes</taxon>
    </lineage>
</organism>
<dbReference type="PROSITE" id="PS00880">
    <property type="entry name" value="ACB_1"/>
    <property type="match status" value="1"/>
</dbReference>
<sequence>AHRRYFVCFSDSQFPGTPPQQLPTEDRSLLHSIKSTIMSLQENFDKAAEEVKKLTKQPTDEEMLEIYALFKQASVGDINTDRPGMLDFKGKAKWDAWEKKKSMTKDAAMEAYVAKVEALKATYA</sequence>
<dbReference type="PANTHER" id="PTHR23310">
    <property type="entry name" value="ACYL-COA-BINDING PROTEIN, ACBP"/>
    <property type="match status" value="1"/>
</dbReference>
<evidence type="ECO:0000313" key="5">
    <source>
        <dbReference type="EMBL" id="CAL4107183.1"/>
    </source>
</evidence>
<dbReference type="Gene3D" id="1.20.80.10">
    <property type="match status" value="1"/>
</dbReference>
<dbReference type="PRINTS" id="PR00689">
    <property type="entry name" value="ACOABINDINGP"/>
</dbReference>
<gene>
    <name evidence="5" type="ORF">MNOR_LOCUS18502</name>
</gene>
<keyword evidence="2" id="KW-0446">Lipid-binding</keyword>
<comment type="similarity">
    <text evidence="1">Belongs to the ACBP family.</text>
</comment>
<feature type="non-terminal residue" evidence="5">
    <location>
        <position position="1"/>
    </location>
</feature>
<feature type="domain" description="ACB" evidence="4">
    <location>
        <begin position="40"/>
        <end position="124"/>
    </location>
</feature>
<evidence type="ECO:0000313" key="6">
    <source>
        <dbReference type="Proteomes" id="UP001497623"/>
    </source>
</evidence>
<protein>
    <recommendedName>
        <fullName evidence="4">ACB domain-containing protein</fullName>
    </recommendedName>
</protein>
<dbReference type="AlphaFoldDB" id="A0AAV2QYF9"/>
<dbReference type="GO" id="GO:0006631">
    <property type="term" value="P:fatty acid metabolic process"/>
    <property type="evidence" value="ECO:0007669"/>
    <property type="project" value="TreeGrafter"/>
</dbReference>
<dbReference type="CDD" id="cd00435">
    <property type="entry name" value="ACBP"/>
    <property type="match status" value="1"/>
</dbReference>
<dbReference type="InterPro" id="IPR035984">
    <property type="entry name" value="Acyl-CoA-binding_sf"/>
</dbReference>
<dbReference type="Proteomes" id="UP001497623">
    <property type="component" value="Unassembled WGS sequence"/>
</dbReference>
<dbReference type="FunFam" id="1.20.80.10:FF:000010">
    <property type="entry name" value="Acyl-CoA-binding domain-containing protein 5"/>
    <property type="match status" value="1"/>
</dbReference>
<keyword evidence="6" id="KW-1185">Reference proteome</keyword>
<dbReference type="GO" id="GO:0000062">
    <property type="term" value="F:fatty-acyl-CoA binding"/>
    <property type="evidence" value="ECO:0007669"/>
    <property type="project" value="InterPro"/>
</dbReference>
<dbReference type="InterPro" id="IPR014352">
    <property type="entry name" value="FERM/acyl-CoA-bd_prot_sf"/>
</dbReference>
<feature type="coiled-coil region" evidence="3">
    <location>
        <begin position="30"/>
        <end position="57"/>
    </location>
</feature>
<evidence type="ECO:0000256" key="1">
    <source>
        <dbReference type="ARBA" id="ARBA00005567"/>
    </source>
</evidence>
<proteinExistence type="inferred from homology"/>
<dbReference type="GO" id="GO:0019915">
    <property type="term" value="P:lipid storage"/>
    <property type="evidence" value="ECO:0007669"/>
    <property type="project" value="UniProtKB-ARBA"/>
</dbReference>
<keyword evidence="3" id="KW-0175">Coiled coil</keyword>
<comment type="caution">
    <text evidence="5">The sequence shown here is derived from an EMBL/GenBank/DDBJ whole genome shotgun (WGS) entry which is preliminary data.</text>
</comment>
<name>A0AAV2QYF9_MEGNR</name>
<dbReference type="InterPro" id="IPR000582">
    <property type="entry name" value="Acyl-CoA-binding_protein"/>
</dbReference>
<dbReference type="InterPro" id="IPR022408">
    <property type="entry name" value="Acyl-CoA-binding_prot_CS"/>
</dbReference>
<dbReference type="PANTHER" id="PTHR23310:SF62">
    <property type="entry name" value="ACYL-COA BINDING PROTEIN 1, ISOFORM A"/>
    <property type="match status" value="1"/>
</dbReference>
<reference evidence="5 6" key="1">
    <citation type="submission" date="2024-05" db="EMBL/GenBank/DDBJ databases">
        <authorList>
            <person name="Wallberg A."/>
        </authorList>
    </citation>
    <scope>NUCLEOTIDE SEQUENCE [LARGE SCALE GENOMIC DNA]</scope>
</reference>
<evidence type="ECO:0000256" key="3">
    <source>
        <dbReference type="SAM" id="Coils"/>
    </source>
</evidence>
<dbReference type="PROSITE" id="PS51228">
    <property type="entry name" value="ACB_2"/>
    <property type="match status" value="1"/>
</dbReference>
<dbReference type="SUPFAM" id="SSF47027">
    <property type="entry name" value="Acyl-CoA binding protein"/>
    <property type="match status" value="1"/>
</dbReference>